<name>A0ACB6R9T6_9PLEO</name>
<accession>A0ACB6R9T6</accession>
<organism evidence="1 2">
    <name type="scientific">Lindgomyces ingoldianus</name>
    <dbReference type="NCBI Taxonomy" id="673940"/>
    <lineage>
        <taxon>Eukaryota</taxon>
        <taxon>Fungi</taxon>
        <taxon>Dikarya</taxon>
        <taxon>Ascomycota</taxon>
        <taxon>Pezizomycotina</taxon>
        <taxon>Dothideomycetes</taxon>
        <taxon>Pleosporomycetidae</taxon>
        <taxon>Pleosporales</taxon>
        <taxon>Lindgomycetaceae</taxon>
        <taxon>Lindgomyces</taxon>
    </lineage>
</organism>
<proteinExistence type="predicted"/>
<dbReference type="EMBL" id="MU003495">
    <property type="protein sequence ID" value="KAF2475815.1"/>
    <property type="molecule type" value="Genomic_DNA"/>
</dbReference>
<dbReference type="Proteomes" id="UP000799755">
    <property type="component" value="Unassembled WGS sequence"/>
</dbReference>
<evidence type="ECO:0000313" key="1">
    <source>
        <dbReference type="EMBL" id="KAF2475815.1"/>
    </source>
</evidence>
<comment type="caution">
    <text evidence="1">The sequence shown here is derived from an EMBL/GenBank/DDBJ whole genome shotgun (WGS) entry which is preliminary data.</text>
</comment>
<gene>
    <name evidence="1" type="ORF">BDR25DRAFT_350095</name>
</gene>
<sequence>MRHTRGTDKIAIDHKSDQGFCNMRKYLAPDFPIGGRLVVNGSAFDRFKGDFKNGIDQRTNTAFFITVGTYLYIYLKVFQMASEVKTNFQHSTFWNSGQSLKYPNLKSLKAENTRRLLKKVIALLGRR</sequence>
<evidence type="ECO:0000313" key="2">
    <source>
        <dbReference type="Proteomes" id="UP000799755"/>
    </source>
</evidence>
<keyword evidence="2" id="KW-1185">Reference proteome</keyword>
<reference evidence="1" key="1">
    <citation type="journal article" date="2020" name="Stud. Mycol.">
        <title>101 Dothideomycetes genomes: a test case for predicting lifestyles and emergence of pathogens.</title>
        <authorList>
            <person name="Haridas S."/>
            <person name="Albert R."/>
            <person name="Binder M."/>
            <person name="Bloem J."/>
            <person name="Labutti K."/>
            <person name="Salamov A."/>
            <person name="Andreopoulos B."/>
            <person name="Baker S."/>
            <person name="Barry K."/>
            <person name="Bills G."/>
            <person name="Bluhm B."/>
            <person name="Cannon C."/>
            <person name="Castanera R."/>
            <person name="Culley D."/>
            <person name="Daum C."/>
            <person name="Ezra D."/>
            <person name="Gonzalez J."/>
            <person name="Henrissat B."/>
            <person name="Kuo A."/>
            <person name="Liang C."/>
            <person name="Lipzen A."/>
            <person name="Lutzoni F."/>
            <person name="Magnuson J."/>
            <person name="Mondo S."/>
            <person name="Nolan M."/>
            <person name="Ohm R."/>
            <person name="Pangilinan J."/>
            <person name="Park H.-J."/>
            <person name="Ramirez L."/>
            <person name="Alfaro M."/>
            <person name="Sun H."/>
            <person name="Tritt A."/>
            <person name="Yoshinaga Y."/>
            <person name="Zwiers L.-H."/>
            <person name="Turgeon B."/>
            <person name="Goodwin S."/>
            <person name="Spatafora J."/>
            <person name="Crous P."/>
            <person name="Grigoriev I."/>
        </authorList>
    </citation>
    <scope>NUCLEOTIDE SEQUENCE</scope>
    <source>
        <strain evidence="1">ATCC 200398</strain>
    </source>
</reference>
<protein>
    <submittedName>
        <fullName evidence="1">Uncharacterized protein</fullName>
    </submittedName>
</protein>